<organism evidence="1 2">
    <name type="scientific">Iris pallida</name>
    <name type="common">Sweet iris</name>
    <dbReference type="NCBI Taxonomy" id="29817"/>
    <lineage>
        <taxon>Eukaryota</taxon>
        <taxon>Viridiplantae</taxon>
        <taxon>Streptophyta</taxon>
        <taxon>Embryophyta</taxon>
        <taxon>Tracheophyta</taxon>
        <taxon>Spermatophyta</taxon>
        <taxon>Magnoliopsida</taxon>
        <taxon>Liliopsida</taxon>
        <taxon>Asparagales</taxon>
        <taxon>Iridaceae</taxon>
        <taxon>Iridoideae</taxon>
        <taxon>Irideae</taxon>
        <taxon>Iris</taxon>
    </lineage>
</organism>
<dbReference type="EMBL" id="JANAVB010020425">
    <property type="protein sequence ID" value="KAJ6827069.1"/>
    <property type="molecule type" value="Genomic_DNA"/>
</dbReference>
<reference evidence="1" key="2">
    <citation type="submission" date="2023-04" db="EMBL/GenBank/DDBJ databases">
        <authorList>
            <person name="Bruccoleri R.E."/>
            <person name="Oakeley E.J."/>
            <person name="Faust A.-M."/>
            <person name="Dessus-Babus S."/>
            <person name="Altorfer M."/>
            <person name="Burckhardt D."/>
            <person name="Oertli M."/>
            <person name="Naumann U."/>
            <person name="Petersen F."/>
            <person name="Wong J."/>
        </authorList>
    </citation>
    <scope>NUCLEOTIDE SEQUENCE</scope>
    <source>
        <strain evidence="1">GSM-AAB239-AS_SAM_17_03QT</strain>
        <tissue evidence="1">Leaf</tissue>
    </source>
</reference>
<evidence type="ECO:0000313" key="2">
    <source>
        <dbReference type="Proteomes" id="UP001140949"/>
    </source>
</evidence>
<evidence type="ECO:0000313" key="1">
    <source>
        <dbReference type="EMBL" id="KAJ6827069.1"/>
    </source>
</evidence>
<comment type="caution">
    <text evidence="1">The sequence shown here is derived from an EMBL/GenBank/DDBJ whole genome shotgun (WGS) entry which is preliminary data.</text>
</comment>
<dbReference type="AlphaFoldDB" id="A0AAX6GEH0"/>
<name>A0AAX6GEH0_IRIPA</name>
<accession>A0AAX6GEH0</accession>
<reference evidence="1" key="1">
    <citation type="journal article" date="2023" name="GigaByte">
        <title>Genome assembly of the bearded iris, Iris pallida Lam.</title>
        <authorList>
            <person name="Bruccoleri R.E."/>
            <person name="Oakeley E.J."/>
            <person name="Faust A.M.E."/>
            <person name="Altorfer M."/>
            <person name="Dessus-Babus S."/>
            <person name="Burckhardt D."/>
            <person name="Oertli M."/>
            <person name="Naumann U."/>
            <person name="Petersen F."/>
            <person name="Wong J."/>
        </authorList>
    </citation>
    <scope>NUCLEOTIDE SEQUENCE</scope>
    <source>
        <strain evidence="1">GSM-AAB239-AS_SAM_17_03QT</strain>
    </source>
</reference>
<keyword evidence="2" id="KW-1185">Reference proteome</keyword>
<protein>
    <submittedName>
        <fullName evidence="1">Trans-resveratrol di-O-methyltransferase-like</fullName>
    </submittedName>
</protein>
<sequence>MPRLQKCLVQHQDQEWRKAIALSLDKDRGEGGEKECDFVFFFFFWFLVVAASCCEESQVHQEAHETAQARSSRRRNRQRCRQLRECDGISVVVNRVGYRQLPLESHGVDEAERVVPKMGLSMRQRFSIDGIHHCRLQAGVLLCCNELVVSKLSAIDKAREHIHYH</sequence>
<dbReference type="Proteomes" id="UP001140949">
    <property type="component" value="Unassembled WGS sequence"/>
</dbReference>
<proteinExistence type="predicted"/>
<gene>
    <name evidence="1" type="ORF">M6B38_370280</name>
</gene>